<dbReference type="HOGENOM" id="CLU_1914014_0_0_0"/>
<dbReference type="Proteomes" id="UP000004925">
    <property type="component" value="Unassembled WGS sequence"/>
</dbReference>
<gene>
    <name evidence="1" type="ORF">FSCG_00623</name>
</gene>
<dbReference type="RefSeq" id="WP_008802757.1">
    <property type="nucleotide sequence ID" value="NZ_KQ235735.1"/>
</dbReference>
<reference evidence="1 2" key="1">
    <citation type="submission" date="2011-10" db="EMBL/GenBank/DDBJ databases">
        <title>The Genome Sequence of Fusobacterium sp. 4_1_13.</title>
        <authorList>
            <consortium name="The Broad Institute Genome Sequencing Platform"/>
            <person name="Earl A."/>
            <person name="Ward D."/>
            <person name="Feldgarden M."/>
            <person name="Gevers D."/>
            <person name="Strauss J."/>
            <person name="Ambrose C."/>
            <person name="Allen-Vercoe E."/>
            <person name="Young S.K."/>
            <person name="Zeng Q."/>
            <person name="Gargeya S."/>
            <person name="Fitzgerald M."/>
            <person name="Haas B."/>
            <person name="Abouelleil A."/>
            <person name="Alvarado L."/>
            <person name="Arachchi H.M."/>
            <person name="Berlin A."/>
            <person name="Brown A."/>
            <person name="Chapman S.B."/>
            <person name="Chen Z."/>
            <person name="Dunbar C."/>
            <person name="Freedman E."/>
            <person name="Gearin G."/>
            <person name="Goldberg J."/>
            <person name="Griggs A."/>
            <person name="Gujja S."/>
            <person name="Heiman D."/>
            <person name="Howarth C."/>
            <person name="Larson L."/>
            <person name="Lui A."/>
            <person name="MacDonald P.J."/>
            <person name="Montmayeur A."/>
            <person name="Murphy C."/>
            <person name="Neiman D."/>
            <person name="Pearson M."/>
            <person name="Priest M."/>
            <person name="Roberts A."/>
            <person name="Saif S."/>
            <person name="Shea T."/>
            <person name="Shenoy N."/>
            <person name="Sisk P."/>
            <person name="Stolte C."/>
            <person name="Sykes S."/>
            <person name="Wortman J."/>
            <person name="Nusbaum C."/>
            <person name="Birren B."/>
        </authorList>
    </citation>
    <scope>NUCLEOTIDE SEQUENCE [LARGE SCALE GENOMIC DNA]</scope>
    <source>
        <strain evidence="1 2">4_1_13</strain>
    </source>
</reference>
<comment type="caution">
    <text evidence="1">The sequence shown here is derived from an EMBL/GenBank/DDBJ whole genome shotgun (WGS) entry which is preliminary data.</text>
</comment>
<evidence type="ECO:0000313" key="2">
    <source>
        <dbReference type="Proteomes" id="UP000004925"/>
    </source>
</evidence>
<dbReference type="AlphaFoldDB" id="A0A0M1VU17"/>
<organism evidence="1 2">
    <name type="scientific">Fusobacterium vincentii 4_1_13</name>
    <dbReference type="NCBI Taxonomy" id="469606"/>
    <lineage>
        <taxon>Bacteria</taxon>
        <taxon>Fusobacteriati</taxon>
        <taxon>Fusobacteriota</taxon>
        <taxon>Fusobacteriia</taxon>
        <taxon>Fusobacteriales</taxon>
        <taxon>Fusobacteriaceae</taxon>
        <taxon>Fusobacterium</taxon>
    </lineage>
</organism>
<name>A0A0M1VU17_FUSVC</name>
<accession>A0A0M1VU17</accession>
<protein>
    <submittedName>
        <fullName evidence="1">Uncharacterized protein</fullName>
    </submittedName>
</protein>
<dbReference type="EMBL" id="ACDE02000012">
    <property type="protein sequence ID" value="EEO39910.1"/>
    <property type="molecule type" value="Genomic_DNA"/>
</dbReference>
<sequence>MEKKEKKYNIGEWSEVYVFLKSLLDGKFSVMKADLKNKITEYEIIKIFKKDYNNTKELEFKPMLKDQKLLNILNLFLNKLTSSNQTTFEIKEIEEYAKKCNFSLNKGSSNQKNDLDAINKRLFTKNFFKIRI</sequence>
<dbReference type="InterPro" id="IPR019062">
    <property type="entry name" value="Restrct_endonuc_II_HpaII"/>
</dbReference>
<dbReference type="Pfam" id="PF09561">
    <property type="entry name" value="RE_HpaII"/>
    <property type="match status" value="1"/>
</dbReference>
<proteinExistence type="predicted"/>
<evidence type="ECO:0000313" key="1">
    <source>
        <dbReference type="EMBL" id="EEO39910.1"/>
    </source>
</evidence>